<name>A0AA36EK56_LACSI</name>
<evidence type="ECO:0000256" key="1">
    <source>
        <dbReference type="ARBA" id="ARBA00011982"/>
    </source>
</evidence>
<evidence type="ECO:0000313" key="7">
    <source>
        <dbReference type="Proteomes" id="UP001177003"/>
    </source>
</evidence>
<reference evidence="6" key="1">
    <citation type="submission" date="2023-04" db="EMBL/GenBank/DDBJ databases">
        <authorList>
            <person name="Vijverberg K."/>
            <person name="Xiong W."/>
            <person name="Schranz E."/>
        </authorList>
    </citation>
    <scope>NUCLEOTIDE SEQUENCE</scope>
</reference>
<evidence type="ECO:0000259" key="5">
    <source>
        <dbReference type="PROSITE" id="PS50104"/>
    </source>
</evidence>
<protein>
    <recommendedName>
        <fullName evidence="1">ADP-ribosyl cyclase/cyclic ADP-ribose hydrolase</fullName>
        <ecNumber evidence="1">3.2.2.6</ecNumber>
    </recommendedName>
</protein>
<evidence type="ECO:0000256" key="4">
    <source>
        <dbReference type="ARBA" id="ARBA00047304"/>
    </source>
</evidence>
<keyword evidence="2" id="KW-0378">Hydrolase</keyword>
<dbReference type="SUPFAM" id="SSF52200">
    <property type="entry name" value="Toll/Interleukin receptor TIR domain"/>
    <property type="match status" value="1"/>
</dbReference>
<organism evidence="6 7">
    <name type="scientific">Lactuca saligna</name>
    <name type="common">Willowleaf lettuce</name>
    <dbReference type="NCBI Taxonomy" id="75948"/>
    <lineage>
        <taxon>Eukaryota</taxon>
        <taxon>Viridiplantae</taxon>
        <taxon>Streptophyta</taxon>
        <taxon>Embryophyta</taxon>
        <taxon>Tracheophyta</taxon>
        <taxon>Spermatophyta</taxon>
        <taxon>Magnoliopsida</taxon>
        <taxon>eudicotyledons</taxon>
        <taxon>Gunneridae</taxon>
        <taxon>Pentapetalae</taxon>
        <taxon>asterids</taxon>
        <taxon>campanulids</taxon>
        <taxon>Asterales</taxon>
        <taxon>Asteraceae</taxon>
        <taxon>Cichorioideae</taxon>
        <taxon>Cichorieae</taxon>
        <taxon>Lactucinae</taxon>
        <taxon>Lactuca</taxon>
    </lineage>
</organism>
<keyword evidence="7" id="KW-1185">Reference proteome</keyword>
<dbReference type="Gene3D" id="3.40.50.10140">
    <property type="entry name" value="Toll/interleukin-1 receptor homology (TIR) domain"/>
    <property type="match status" value="1"/>
</dbReference>
<dbReference type="AlphaFoldDB" id="A0AA36EK56"/>
<evidence type="ECO:0000256" key="2">
    <source>
        <dbReference type="ARBA" id="ARBA00022801"/>
    </source>
</evidence>
<keyword evidence="3" id="KW-0520">NAD</keyword>
<dbReference type="GO" id="GO:0007165">
    <property type="term" value="P:signal transduction"/>
    <property type="evidence" value="ECO:0007669"/>
    <property type="project" value="InterPro"/>
</dbReference>
<dbReference type="GO" id="GO:0061809">
    <property type="term" value="F:NAD+ nucleosidase activity, cyclic ADP-ribose generating"/>
    <property type="evidence" value="ECO:0007669"/>
    <property type="project" value="UniProtKB-EC"/>
</dbReference>
<evidence type="ECO:0000256" key="3">
    <source>
        <dbReference type="ARBA" id="ARBA00023027"/>
    </source>
</evidence>
<dbReference type="PANTHER" id="PTHR32009">
    <property type="entry name" value="TMV RESISTANCE PROTEIN N-LIKE"/>
    <property type="match status" value="1"/>
</dbReference>
<comment type="catalytic activity">
    <reaction evidence="4">
        <text>NAD(+) + H2O = ADP-D-ribose + nicotinamide + H(+)</text>
        <dbReference type="Rhea" id="RHEA:16301"/>
        <dbReference type="ChEBI" id="CHEBI:15377"/>
        <dbReference type="ChEBI" id="CHEBI:15378"/>
        <dbReference type="ChEBI" id="CHEBI:17154"/>
        <dbReference type="ChEBI" id="CHEBI:57540"/>
        <dbReference type="ChEBI" id="CHEBI:57967"/>
        <dbReference type="EC" id="3.2.2.6"/>
    </reaction>
    <physiologicalReaction direction="left-to-right" evidence="4">
        <dbReference type="Rhea" id="RHEA:16302"/>
    </physiologicalReaction>
</comment>
<dbReference type="Pfam" id="PF01582">
    <property type="entry name" value="TIR"/>
    <property type="match status" value="1"/>
</dbReference>
<dbReference type="EMBL" id="OX465084">
    <property type="protein sequence ID" value="CAI9298948.1"/>
    <property type="molecule type" value="Genomic_DNA"/>
</dbReference>
<dbReference type="EC" id="3.2.2.6" evidence="1"/>
<dbReference type="SMART" id="SM00255">
    <property type="entry name" value="TIR"/>
    <property type="match status" value="1"/>
</dbReference>
<dbReference type="Proteomes" id="UP001177003">
    <property type="component" value="Chromosome 8"/>
</dbReference>
<accession>A0AA36EK56</accession>
<evidence type="ECO:0000313" key="6">
    <source>
        <dbReference type="EMBL" id="CAI9298948.1"/>
    </source>
</evidence>
<dbReference type="PANTHER" id="PTHR32009:SF39">
    <property type="entry name" value="TIR DOMAIN-CONTAINING PROTEIN"/>
    <property type="match status" value="1"/>
</dbReference>
<gene>
    <name evidence="6" type="ORF">LSALG_LOCUS37683</name>
</gene>
<dbReference type="InterPro" id="IPR035897">
    <property type="entry name" value="Toll_tir_struct_dom_sf"/>
</dbReference>
<sequence>MATVQPYALYDVFLSFRGETRKNFTDHLYTALKQSGIRTFRDDDAMDRGKLLKPELKKAIHKSAVSLIVFSKSYASSKWCLDEVLMIIEEHESLSSKHEVIPVFYNVEPSDVRNQRGSFKEAFDGYDDIIKAETDHQKKREWLEKVGAWRDSLRKAATFT</sequence>
<dbReference type="InterPro" id="IPR000157">
    <property type="entry name" value="TIR_dom"/>
</dbReference>
<feature type="domain" description="TIR" evidence="5">
    <location>
        <begin position="8"/>
        <end position="157"/>
    </location>
</feature>
<dbReference type="PROSITE" id="PS50104">
    <property type="entry name" value="TIR"/>
    <property type="match status" value="1"/>
</dbReference>
<proteinExistence type="predicted"/>